<dbReference type="SMART" id="SM00220">
    <property type="entry name" value="S_TKc"/>
    <property type="match status" value="1"/>
</dbReference>
<evidence type="ECO:0000256" key="2">
    <source>
        <dbReference type="ARBA" id="ARBA00022527"/>
    </source>
</evidence>
<dbReference type="GO" id="GO:0004674">
    <property type="term" value="F:protein serine/threonine kinase activity"/>
    <property type="evidence" value="ECO:0007669"/>
    <property type="project" value="UniProtKB-KW"/>
</dbReference>
<feature type="transmembrane region" description="Helical" evidence="9">
    <location>
        <begin position="444"/>
        <end position="467"/>
    </location>
</feature>
<keyword evidence="9" id="KW-0812">Transmembrane</keyword>
<dbReference type="AlphaFoldDB" id="A0A3M8AHB7"/>
<dbReference type="InterPro" id="IPR000719">
    <property type="entry name" value="Prot_kinase_dom"/>
</dbReference>
<evidence type="ECO:0000256" key="3">
    <source>
        <dbReference type="ARBA" id="ARBA00022679"/>
    </source>
</evidence>
<dbReference type="InterPro" id="IPR011009">
    <property type="entry name" value="Kinase-like_dom_sf"/>
</dbReference>
<keyword evidence="4 7" id="KW-0547">Nucleotide-binding</keyword>
<dbReference type="SUPFAM" id="SSF56112">
    <property type="entry name" value="Protein kinase-like (PK-like)"/>
    <property type="match status" value="1"/>
</dbReference>
<accession>A0A3M8AHB7</accession>
<comment type="caution">
    <text evidence="11">The sequence shown here is derived from an EMBL/GenBank/DDBJ whole genome shotgun (WGS) entry which is preliminary data.</text>
</comment>
<dbReference type="CDD" id="cd14014">
    <property type="entry name" value="STKc_PknB_like"/>
    <property type="match status" value="1"/>
</dbReference>
<organism evidence="11 12">
    <name type="scientific">Agromyces tardus</name>
    <dbReference type="NCBI Taxonomy" id="2583849"/>
    <lineage>
        <taxon>Bacteria</taxon>
        <taxon>Bacillati</taxon>
        <taxon>Actinomycetota</taxon>
        <taxon>Actinomycetes</taxon>
        <taxon>Micrococcales</taxon>
        <taxon>Microbacteriaceae</taxon>
        <taxon>Agromyces</taxon>
    </lineage>
</organism>
<dbReference type="Gene3D" id="1.10.510.10">
    <property type="entry name" value="Transferase(Phosphotransferase) domain 1"/>
    <property type="match status" value="1"/>
</dbReference>
<dbReference type="RefSeq" id="WP_122936712.1">
    <property type="nucleotide sequence ID" value="NZ_RHHB01000013.1"/>
</dbReference>
<gene>
    <name evidence="11" type="ORF">EDM22_08910</name>
</gene>
<keyword evidence="2 11" id="KW-0723">Serine/threonine-protein kinase</keyword>
<sequence>MRRAPSSPPELPGYTALGLLGSGGFADVFLYEQKLPRRKVAVKVLLTEQLGPGTRAQFVAEANLMAQLSAHPYIVTIFHADVSADGRPYFVMEYCSGPSLSERYKRQPFAVEDALRTGVRLAGAVATAHAAGILHRDIKPANVLTNDYGWPALTDFGISSNLEGELPVHTITAAPDAQATGSGGAGQSAVGMSVPWSPPEMFADEPRPDTRSDVFALAATVHTLLAGRTPFEVPGRPNGSLDLIGRIERGQVTPIGRTDVPRTLEAVLAKGMAVRREDRYPSAVEFGRALQRVELELGYAPTGIEVPNLVAAEADAAATGDDVDATRARSVRTIEAQVAAGTAPAAADATRARSVREIAAQLPAAQTEAPVPADPGAGVADEGTVVRPVAGPSRRDAGGSPAPAGEPPLAPVDQTVMRVPSGASVGLATQATSGTRAPHGRRRVAGIVVGAAAALVVVIAVGLALAFGGTVGDPAAEPSAPASDQDAVVAATVPAPEIAPAVRSADGASVVFTVSHEAAQEGDRYRWRPADGSGELAVASGPEIVVANVAAGQRVCIEVQVQRGSKTSEPVTGCSG</sequence>
<name>A0A3M8AHB7_9MICO</name>
<proteinExistence type="predicted"/>
<keyword evidence="6 7" id="KW-0067">ATP-binding</keyword>
<evidence type="ECO:0000256" key="5">
    <source>
        <dbReference type="ARBA" id="ARBA00022777"/>
    </source>
</evidence>
<evidence type="ECO:0000313" key="11">
    <source>
        <dbReference type="EMBL" id="RNB49885.1"/>
    </source>
</evidence>
<evidence type="ECO:0000313" key="12">
    <source>
        <dbReference type="Proteomes" id="UP000275048"/>
    </source>
</evidence>
<evidence type="ECO:0000256" key="6">
    <source>
        <dbReference type="ARBA" id="ARBA00022840"/>
    </source>
</evidence>
<dbReference type="OrthoDB" id="9762169at2"/>
<dbReference type="Proteomes" id="UP000275048">
    <property type="component" value="Unassembled WGS sequence"/>
</dbReference>
<dbReference type="PROSITE" id="PS00107">
    <property type="entry name" value="PROTEIN_KINASE_ATP"/>
    <property type="match status" value="1"/>
</dbReference>
<dbReference type="EC" id="2.7.11.1" evidence="1"/>
<feature type="binding site" evidence="7">
    <location>
        <position position="43"/>
    </location>
    <ligand>
        <name>ATP</name>
        <dbReference type="ChEBI" id="CHEBI:30616"/>
    </ligand>
</feature>
<protein>
    <recommendedName>
        <fullName evidence="1">non-specific serine/threonine protein kinase</fullName>
        <ecNumber evidence="1">2.7.11.1</ecNumber>
    </recommendedName>
</protein>
<evidence type="ECO:0000256" key="9">
    <source>
        <dbReference type="SAM" id="Phobius"/>
    </source>
</evidence>
<reference evidence="11 12" key="1">
    <citation type="submission" date="2018-10" db="EMBL/GenBank/DDBJ databases">
        <title>Isolation, diversity and antibacterial activity of antinobacteria from the wheat rhizosphere soil.</title>
        <authorList>
            <person name="Sun T."/>
        </authorList>
    </citation>
    <scope>NUCLEOTIDE SEQUENCE [LARGE SCALE GENOMIC DNA]</scope>
    <source>
        <strain evidence="11 12">SJ-23</strain>
    </source>
</reference>
<feature type="domain" description="Protein kinase" evidence="10">
    <location>
        <begin position="14"/>
        <end position="293"/>
    </location>
</feature>
<dbReference type="PANTHER" id="PTHR43289:SF6">
    <property type="entry name" value="SERINE_THREONINE-PROTEIN KINASE NEKL-3"/>
    <property type="match status" value="1"/>
</dbReference>
<dbReference type="Pfam" id="PF00069">
    <property type="entry name" value="Pkinase"/>
    <property type="match status" value="1"/>
</dbReference>
<keyword evidence="9" id="KW-1133">Transmembrane helix</keyword>
<keyword evidence="12" id="KW-1185">Reference proteome</keyword>
<evidence type="ECO:0000256" key="4">
    <source>
        <dbReference type="ARBA" id="ARBA00022741"/>
    </source>
</evidence>
<dbReference type="EMBL" id="RHHB01000013">
    <property type="protein sequence ID" value="RNB49885.1"/>
    <property type="molecule type" value="Genomic_DNA"/>
</dbReference>
<evidence type="ECO:0000256" key="8">
    <source>
        <dbReference type="SAM" id="MobiDB-lite"/>
    </source>
</evidence>
<dbReference type="PROSITE" id="PS50011">
    <property type="entry name" value="PROTEIN_KINASE_DOM"/>
    <property type="match status" value="1"/>
</dbReference>
<dbReference type="GO" id="GO:0005524">
    <property type="term" value="F:ATP binding"/>
    <property type="evidence" value="ECO:0007669"/>
    <property type="project" value="UniProtKB-UniRule"/>
</dbReference>
<keyword evidence="9" id="KW-0472">Membrane</keyword>
<evidence type="ECO:0000256" key="1">
    <source>
        <dbReference type="ARBA" id="ARBA00012513"/>
    </source>
</evidence>
<feature type="region of interest" description="Disordered" evidence="8">
    <location>
        <begin position="388"/>
        <end position="409"/>
    </location>
</feature>
<keyword evidence="3" id="KW-0808">Transferase</keyword>
<dbReference type="PANTHER" id="PTHR43289">
    <property type="entry name" value="MITOGEN-ACTIVATED PROTEIN KINASE KINASE KINASE 20-RELATED"/>
    <property type="match status" value="1"/>
</dbReference>
<dbReference type="PROSITE" id="PS00108">
    <property type="entry name" value="PROTEIN_KINASE_ST"/>
    <property type="match status" value="1"/>
</dbReference>
<evidence type="ECO:0000256" key="7">
    <source>
        <dbReference type="PROSITE-ProRule" id="PRU10141"/>
    </source>
</evidence>
<dbReference type="InterPro" id="IPR008271">
    <property type="entry name" value="Ser/Thr_kinase_AS"/>
</dbReference>
<dbReference type="InterPro" id="IPR017441">
    <property type="entry name" value="Protein_kinase_ATP_BS"/>
</dbReference>
<evidence type="ECO:0000259" key="10">
    <source>
        <dbReference type="PROSITE" id="PS50011"/>
    </source>
</evidence>
<keyword evidence="5 11" id="KW-0418">Kinase</keyword>